<accession>A0A1V6RWL6</accession>
<proteinExistence type="predicted"/>
<dbReference type="AlphaFoldDB" id="A0A1V6RWL6"/>
<evidence type="ECO:0000313" key="1">
    <source>
        <dbReference type="EMBL" id="OQE05978.1"/>
    </source>
</evidence>
<dbReference type="STRING" id="29845.A0A1V6RWL6"/>
<name>A0A1V6RWL6_9EURO</name>
<gene>
    <name evidence="1" type="ORF">PENVUL_c020G03440</name>
</gene>
<dbReference type="Proteomes" id="UP000191518">
    <property type="component" value="Unassembled WGS sequence"/>
</dbReference>
<reference evidence="2" key="1">
    <citation type="journal article" date="2017" name="Nat. Microbiol.">
        <title>Global analysis of biosynthetic gene clusters reveals vast potential of secondary metabolite production in Penicillium species.</title>
        <authorList>
            <person name="Nielsen J.C."/>
            <person name="Grijseels S."/>
            <person name="Prigent S."/>
            <person name="Ji B."/>
            <person name="Dainat J."/>
            <person name="Nielsen K.F."/>
            <person name="Frisvad J.C."/>
            <person name="Workman M."/>
            <person name="Nielsen J."/>
        </authorList>
    </citation>
    <scope>NUCLEOTIDE SEQUENCE [LARGE SCALE GENOMIC DNA]</scope>
    <source>
        <strain evidence="2">IBT 29486</strain>
    </source>
</reference>
<dbReference type="EMBL" id="MDYP01000020">
    <property type="protein sequence ID" value="OQE05978.1"/>
    <property type="molecule type" value="Genomic_DNA"/>
</dbReference>
<keyword evidence="2" id="KW-1185">Reference proteome</keyword>
<comment type="caution">
    <text evidence="1">The sequence shown here is derived from an EMBL/GenBank/DDBJ whole genome shotgun (WGS) entry which is preliminary data.</text>
</comment>
<protein>
    <submittedName>
        <fullName evidence="1">Uncharacterized protein</fullName>
    </submittedName>
</protein>
<organism evidence="1 2">
    <name type="scientific">Penicillium vulpinum</name>
    <dbReference type="NCBI Taxonomy" id="29845"/>
    <lineage>
        <taxon>Eukaryota</taxon>
        <taxon>Fungi</taxon>
        <taxon>Dikarya</taxon>
        <taxon>Ascomycota</taxon>
        <taxon>Pezizomycotina</taxon>
        <taxon>Eurotiomycetes</taxon>
        <taxon>Eurotiomycetidae</taxon>
        <taxon>Eurotiales</taxon>
        <taxon>Aspergillaceae</taxon>
        <taxon>Penicillium</taxon>
    </lineage>
</organism>
<sequence length="108" mass="11834">MTLTMGVASDRDAGLLAAKLTETIIVFCNIMDMPLLSPEIRYLQTTKLLPSERPLSATPTNEQFMVASISPIEMEWALESAWSDTFNCSLSPKMKAGETIFDLGGDLC</sequence>
<evidence type="ECO:0000313" key="2">
    <source>
        <dbReference type="Proteomes" id="UP000191518"/>
    </source>
</evidence>